<keyword evidence="1" id="KW-0812">Transmembrane</keyword>
<keyword evidence="1" id="KW-0472">Membrane</keyword>
<name>A0ABV8H894_9FLAO</name>
<dbReference type="Proteomes" id="UP001595793">
    <property type="component" value="Unassembled WGS sequence"/>
</dbReference>
<sequence length="196" mass="22408">MNNNLKLLLKILGISLLVAAVIFFAVRYNTKAYSPDDTVVFNNEDLSLEVFYNRPYKKGREIFGDLVPYDSVWRTGANEATIFKTNKDVMVDGSLLKKGDYTLWTIPKKDSWEVIFNTKMYPWGIDLKGLPYRDVDFDALIVEVPVSNLNKTVEQFTIYFEEANDLVFLALSWDQTSVTVPIKIKETPTLEASSLN</sequence>
<dbReference type="RefSeq" id="WP_290234106.1">
    <property type="nucleotide sequence ID" value="NZ_JAUFPZ010000002.1"/>
</dbReference>
<reference evidence="3" key="1">
    <citation type="journal article" date="2019" name="Int. J. Syst. Evol. Microbiol.">
        <title>The Global Catalogue of Microorganisms (GCM) 10K type strain sequencing project: providing services to taxonomists for standard genome sequencing and annotation.</title>
        <authorList>
            <consortium name="The Broad Institute Genomics Platform"/>
            <consortium name="The Broad Institute Genome Sequencing Center for Infectious Disease"/>
            <person name="Wu L."/>
            <person name="Ma J."/>
        </authorList>
    </citation>
    <scope>NUCLEOTIDE SEQUENCE [LARGE SCALE GENOMIC DNA]</scope>
    <source>
        <strain evidence="3">CECT 9128</strain>
    </source>
</reference>
<evidence type="ECO:0000313" key="3">
    <source>
        <dbReference type="Proteomes" id="UP001595793"/>
    </source>
</evidence>
<evidence type="ECO:0000256" key="1">
    <source>
        <dbReference type="SAM" id="Phobius"/>
    </source>
</evidence>
<dbReference type="Pfam" id="PF11138">
    <property type="entry name" value="DUF2911"/>
    <property type="match status" value="1"/>
</dbReference>
<dbReference type="InterPro" id="IPR021314">
    <property type="entry name" value="DUF2911"/>
</dbReference>
<accession>A0ABV8H894</accession>
<organism evidence="2 3">
    <name type="scientific">Zunongwangia endophytica</name>
    <dbReference type="NCBI Taxonomy" id="1808945"/>
    <lineage>
        <taxon>Bacteria</taxon>
        <taxon>Pseudomonadati</taxon>
        <taxon>Bacteroidota</taxon>
        <taxon>Flavobacteriia</taxon>
        <taxon>Flavobacteriales</taxon>
        <taxon>Flavobacteriaceae</taxon>
        <taxon>Zunongwangia</taxon>
    </lineage>
</organism>
<feature type="transmembrane region" description="Helical" evidence="1">
    <location>
        <begin position="7"/>
        <end position="26"/>
    </location>
</feature>
<keyword evidence="3" id="KW-1185">Reference proteome</keyword>
<dbReference type="EMBL" id="JBHSAS010000006">
    <property type="protein sequence ID" value="MFC4027461.1"/>
    <property type="molecule type" value="Genomic_DNA"/>
</dbReference>
<gene>
    <name evidence="2" type="ORF">ACFOS1_08600</name>
</gene>
<protein>
    <submittedName>
        <fullName evidence="2">DUF2911 domain-containing protein</fullName>
    </submittedName>
</protein>
<keyword evidence="1" id="KW-1133">Transmembrane helix</keyword>
<comment type="caution">
    <text evidence="2">The sequence shown here is derived from an EMBL/GenBank/DDBJ whole genome shotgun (WGS) entry which is preliminary data.</text>
</comment>
<proteinExistence type="predicted"/>
<evidence type="ECO:0000313" key="2">
    <source>
        <dbReference type="EMBL" id="MFC4027461.1"/>
    </source>
</evidence>